<protein>
    <recommendedName>
        <fullName evidence="5">Lipoprotein</fullName>
    </recommendedName>
</protein>
<dbReference type="AlphaFoldDB" id="A0A4V3ERL2"/>
<feature type="signal peptide" evidence="2">
    <location>
        <begin position="1"/>
        <end position="28"/>
    </location>
</feature>
<evidence type="ECO:0000256" key="1">
    <source>
        <dbReference type="SAM" id="Coils"/>
    </source>
</evidence>
<accession>A0A4V3ERL2</accession>
<keyword evidence="2" id="KW-0732">Signal</keyword>
<evidence type="ECO:0000256" key="2">
    <source>
        <dbReference type="SAM" id="SignalP"/>
    </source>
</evidence>
<keyword evidence="4" id="KW-1185">Reference proteome</keyword>
<feature type="coiled-coil region" evidence="1">
    <location>
        <begin position="23"/>
        <end position="71"/>
    </location>
</feature>
<dbReference type="RefSeq" id="WP_133629489.1">
    <property type="nucleotide sequence ID" value="NZ_SOAZ01000048.1"/>
</dbReference>
<feature type="chain" id="PRO_5038557826" description="Lipoprotein" evidence="2">
    <location>
        <begin position="29"/>
        <end position="223"/>
    </location>
</feature>
<comment type="caution">
    <text evidence="3">The sequence shown here is derived from an EMBL/GenBank/DDBJ whole genome shotgun (WGS) entry which is preliminary data.</text>
</comment>
<sequence>MNKKIIKLASLILLISMLITGCSNSLKSENLELKNEIEEVKEKNAILETTINNLKNQLKEQEAKMASEKERKFESENIYTIYTADINTYEKKAGEYIYISNETPLKQKLDILVNALSEIYFKNLPIEVVKIEELDKKKIAVINLKESKENKGVTDVSKMKGDTWATGFFQGSAGGAITSTQLIETILQREYRGQWIDGVRFLYNNGNCDFEHAPNLAKVNYRK</sequence>
<evidence type="ECO:0008006" key="5">
    <source>
        <dbReference type="Google" id="ProtNLM"/>
    </source>
</evidence>
<dbReference type="OrthoDB" id="1931306at2"/>
<dbReference type="Proteomes" id="UP000295325">
    <property type="component" value="Unassembled WGS sequence"/>
</dbReference>
<dbReference type="PROSITE" id="PS51257">
    <property type="entry name" value="PROKAR_LIPOPROTEIN"/>
    <property type="match status" value="1"/>
</dbReference>
<organism evidence="3 4">
    <name type="scientific">Fonticella tunisiensis</name>
    <dbReference type="NCBI Taxonomy" id="1096341"/>
    <lineage>
        <taxon>Bacteria</taxon>
        <taxon>Bacillati</taxon>
        <taxon>Bacillota</taxon>
        <taxon>Clostridia</taxon>
        <taxon>Eubacteriales</taxon>
        <taxon>Clostridiaceae</taxon>
        <taxon>Fonticella</taxon>
    </lineage>
</organism>
<evidence type="ECO:0000313" key="3">
    <source>
        <dbReference type="EMBL" id="TDT45756.1"/>
    </source>
</evidence>
<keyword evidence="1" id="KW-0175">Coiled coil</keyword>
<evidence type="ECO:0000313" key="4">
    <source>
        <dbReference type="Proteomes" id="UP000295325"/>
    </source>
</evidence>
<dbReference type="EMBL" id="SOAZ01000048">
    <property type="protein sequence ID" value="TDT45756.1"/>
    <property type="molecule type" value="Genomic_DNA"/>
</dbReference>
<name>A0A4V3ERL2_9CLOT</name>
<gene>
    <name evidence="3" type="ORF">EDD71_1489</name>
</gene>
<proteinExistence type="predicted"/>
<reference evidence="3 4" key="1">
    <citation type="submission" date="2019-03" db="EMBL/GenBank/DDBJ databases">
        <title>Genomic Encyclopedia of Type Strains, Phase IV (KMG-IV): sequencing the most valuable type-strain genomes for metagenomic binning, comparative biology and taxonomic classification.</title>
        <authorList>
            <person name="Goeker M."/>
        </authorList>
    </citation>
    <scope>NUCLEOTIDE SEQUENCE [LARGE SCALE GENOMIC DNA]</scope>
    <source>
        <strain evidence="3 4">DSM 24455</strain>
    </source>
</reference>